<feature type="region of interest" description="Disordered" evidence="1">
    <location>
        <begin position="57"/>
        <end position="80"/>
    </location>
</feature>
<dbReference type="AlphaFoldDB" id="A0AA41UCG2"/>
<dbReference type="Pfam" id="PF09954">
    <property type="entry name" value="DUF2188"/>
    <property type="match status" value="1"/>
</dbReference>
<reference evidence="2" key="1">
    <citation type="submission" date="2022-03" db="EMBL/GenBank/DDBJ databases">
        <title>The complete genome sequence of a Methyloterrigena soli.</title>
        <authorList>
            <person name="Zi Z."/>
        </authorList>
    </citation>
    <scope>NUCLEOTIDE SEQUENCE</scope>
    <source>
        <strain evidence="2">M48</strain>
    </source>
</reference>
<evidence type="ECO:0000313" key="3">
    <source>
        <dbReference type="Proteomes" id="UP001156140"/>
    </source>
</evidence>
<dbReference type="EMBL" id="JALAZD010000001">
    <property type="protein sequence ID" value="MCI0126269.1"/>
    <property type="molecule type" value="Genomic_DNA"/>
</dbReference>
<keyword evidence="3" id="KW-1185">Reference proteome</keyword>
<dbReference type="RefSeq" id="WP_035028018.1">
    <property type="nucleotide sequence ID" value="NZ_CP068983.1"/>
</dbReference>
<evidence type="ECO:0000313" key="2">
    <source>
        <dbReference type="EMBL" id="MCI0126269.1"/>
    </source>
</evidence>
<evidence type="ECO:0000256" key="1">
    <source>
        <dbReference type="SAM" id="MobiDB-lite"/>
    </source>
</evidence>
<organism evidence="2 3">
    <name type="scientific">Paradevosia shaoguanensis</name>
    <dbReference type="NCBI Taxonomy" id="1335043"/>
    <lineage>
        <taxon>Bacteria</taxon>
        <taxon>Pseudomonadati</taxon>
        <taxon>Pseudomonadota</taxon>
        <taxon>Alphaproteobacteria</taxon>
        <taxon>Hyphomicrobiales</taxon>
        <taxon>Devosiaceae</taxon>
        <taxon>Paradevosia</taxon>
    </lineage>
</organism>
<dbReference type="InterPro" id="IPR018691">
    <property type="entry name" value="DUF2188"/>
</dbReference>
<accession>A0AA41UCG2</accession>
<name>A0AA41UCG2_9HYPH</name>
<dbReference type="Proteomes" id="UP001156140">
    <property type="component" value="Unassembled WGS sequence"/>
</dbReference>
<sequence>MTQEIKYEIVQHDGGWAYKLNGVFSEPFRTHDEALAAAREAASRQELPDETRDILYEDERGVWHNEESEGDDRPDAEVIP</sequence>
<comment type="caution">
    <text evidence="2">The sequence shown here is derived from an EMBL/GenBank/DDBJ whole genome shotgun (WGS) entry which is preliminary data.</text>
</comment>
<gene>
    <name evidence="2" type="ORF">ML536_05460</name>
</gene>
<protein>
    <submittedName>
        <fullName evidence="2">DUF2188 domain-containing protein</fullName>
    </submittedName>
</protein>
<proteinExistence type="predicted"/>